<organism evidence="2 3">
    <name type="scientific">Flavisolibacter ginsengisoli DSM 18119</name>
    <dbReference type="NCBI Taxonomy" id="1121884"/>
    <lineage>
        <taxon>Bacteria</taxon>
        <taxon>Pseudomonadati</taxon>
        <taxon>Bacteroidota</taxon>
        <taxon>Chitinophagia</taxon>
        <taxon>Chitinophagales</taxon>
        <taxon>Chitinophagaceae</taxon>
        <taxon>Flavisolibacter</taxon>
    </lineage>
</organism>
<reference evidence="2 3" key="1">
    <citation type="submission" date="2016-11" db="EMBL/GenBank/DDBJ databases">
        <authorList>
            <person name="Jaros S."/>
            <person name="Januszkiewicz K."/>
            <person name="Wedrychowicz H."/>
        </authorList>
    </citation>
    <scope>NUCLEOTIDE SEQUENCE [LARGE SCALE GENOMIC DNA]</scope>
    <source>
        <strain evidence="2 3">DSM 18119</strain>
    </source>
</reference>
<keyword evidence="1" id="KW-0732">Signal</keyword>
<evidence type="ECO:0000256" key="1">
    <source>
        <dbReference type="SAM" id="SignalP"/>
    </source>
</evidence>
<dbReference type="AlphaFoldDB" id="A0A1M5BCX2"/>
<dbReference type="OrthoDB" id="676408at2"/>
<evidence type="ECO:0008006" key="4">
    <source>
        <dbReference type="Google" id="ProtNLM"/>
    </source>
</evidence>
<dbReference type="Proteomes" id="UP000184048">
    <property type="component" value="Unassembled WGS sequence"/>
</dbReference>
<evidence type="ECO:0000313" key="3">
    <source>
        <dbReference type="Proteomes" id="UP000184048"/>
    </source>
</evidence>
<proteinExistence type="predicted"/>
<gene>
    <name evidence="2" type="ORF">SAMN02745131_02527</name>
</gene>
<evidence type="ECO:0000313" key="2">
    <source>
        <dbReference type="EMBL" id="SHF40339.1"/>
    </source>
</evidence>
<name>A0A1M5BCX2_9BACT</name>
<keyword evidence="3" id="KW-1185">Reference proteome</keyword>
<sequence>MKQLILTTCLYLFSLCVYSQDSTSLSKMQAGIQLNTIPYLSVNNSDTFYSNSLVVAPFIRYYYQGFGVKYAPYFITGGSKPGIYMQTVTAGYEQYNKEHINLDLSYTHFFFSGNSTIPYTPLNNELYGFISLKKPWLAPLLSVDLGFGKDESGQEQAGLNAAAGLSHSFTSNGTHLFSSIEIDPSLLVNGSANDFYSFLTSSKYITHNKNYGNYIKTNGRARRQTGGGSTGSQSTTKAGSPFVFSNMELNVYSDLTAHHFEIIPVASLYFPLEKTLPVSGYWELKLAYDF</sequence>
<feature type="signal peptide" evidence="1">
    <location>
        <begin position="1"/>
        <end position="19"/>
    </location>
</feature>
<accession>A0A1M5BCX2</accession>
<dbReference type="EMBL" id="FQUU01000010">
    <property type="protein sequence ID" value="SHF40339.1"/>
    <property type="molecule type" value="Genomic_DNA"/>
</dbReference>
<protein>
    <recommendedName>
        <fullName evidence="4">MetA-pathway of phenol degradation</fullName>
    </recommendedName>
</protein>
<feature type="chain" id="PRO_5013110098" description="MetA-pathway of phenol degradation" evidence="1">
    <location>
        <begin position="20"/>
        <end position="290"/>
    </location>
</feature>
<dbReference type="RefSeq" id="WP_139256423.1">
    <property type="nucleotide sequence ID" value="NZ_FQUU01000010.1"/>
</dbReference>